<accession>A0A2G1QMN6</accession>
<dbReference type="Gene3D" id="1.10.10.10">
    <property type="entry name" value="Winged helix-like DNA-binding domain superfamily/Winged helix DNA-binding domain"/>
    <property type="match status" value="1"/>
</dbReference>
<dbReference type="OrthoDB" id="343383at2"/>
<dbReference type="InterPro" id="IPR000792">
    <property type="entry name" value="Tscrpt_reg_LuxR_C"/>
</dbReference>
<dbReference type="GO" id="GO:0006355">
    <property type="term" value="P:regulation of DNA-templated transcription"/>
    <property type="evidence" value="ECO:0007669"/>
    <property type="project" value="InterPro"/>
</dbReference>
<proteinExistence type="predicted"/>
<evidence type="ECO:0000313" key="2">
    <source>
        <dbReference type="EMBL" id="PHP66776.1"/>
    </source>
</evidence>
<dbReference type="Proteomes" id="UP000221168">
    <property type="component" value="Unassembled WGS sequence"/>
</dbReference>
<dbReference type="InterPro" id="IPR016032">
    <property type="entry name" value="Sig_transdc_resp-reg_C-effctor"/>
</dbReference>
<dbReference type="AlphaFoldDB" id="A0A2G1QMN6"/>
<dbReference type="Pfam" id="PF00196">
    <property type="entry name" value="GerE"/>
    <property type="match status" value="1"/>
</dbReference>
<dbReference type="PROSITE" id="PS00622">
    <property type="entry name" value="HTH_LUXR_1"/>
    <property type="match status" value="1"/>
</dbReference>
<evidence type="ECO:0000259" key="1">
    <source>
        <dbReference type="PROSITE" id="PS00622"/>
    </source>
</evidence>
<reference evidence="2 3" key="1">
    <citation type="submission" date="2017-10" db="EMBL/GenBank/DDBJ databases">
        <title>Sedimentibacterium mangrovi gen. nov., sp. nov., a novel member of family Phyllobacteriacea isolated from mangrove sediment.</title>
        <authorList>
            <person name="Liao H."/>
            <person name="Tian Y."/>
        </authorList>
    </citation>
    <scope>NUCLEOTIDE SEQUENCE [LARGE SCALE GENOMIC DNA]</scope>
    <source>
        <strain evidence="2 3">X9-2-2</strain>
    </source>
</reference>
<dbReference type="SMART" id="SM00421">
    <property type="entry name" value="HTH_LUXR"/>
    <property type="match status" value="1"/>
</dbReference>
<feature type="domain" description="HTH luxR-type" evidence="1">
    <location>
        <begin position="219"/>
        <end position="246"/>
    </location>
</feature>
<comment type="caution">
    <text evidence="2">The sequence shown here is derived from an EMBL/GenBank/DDBJ whole genome shotgun (WGS) entry which is preliminary data.</text>
</comment>
<dbReference type="EMBL" id="PDVP01000006">
    <property type="protein sequence ID" value="PHP66776.1"/>
    <property type="molecule type" value="Genomic_DNA"/>
</dbReference>
<gene>
    <name evidence="2" type="ORF">CSC94_11755</name>
</gene>
<dbReference type="SUPFAM" id="SSF46894">
    <property type="entry name" value="C-terminal effector domain of the bipartite response regulators"/>
    <property type="match status" value="1"/>
</dbReference>
<dbReference type="InterPro" id="IPR036388">
    <property type="entry name" value="WH-like_DNA-bd_sf"/>
</dbReference>
<dbReference type="GO" id="GO:0003677">
    <property type="term" value="F:DNA binding"/>
    <property type="evidence" value="ECO:0007669"/>
    <property type="project" value="InterPro"/>
</dbReference>
<sequence length="271" mass="29945">MIYSRIEDCHGSFTVVKGFSEAIAAVGTDRFTGCFKALVQETFQVAEFLVFHRLGDKSPPMVLLGESRDGKSAERVKSYCSNFYRLDPIFNVLNDSNPDGDYSLHLQADEINNSAYRLAFYSVPGIREQLTIANKSDGAVIAISLFAREQDGGFSAEQMAELKQFGNLLLPILSLHFRLIGNAERQKRVSAKDMEECVSWAFPELTKREVAVCARSILGVTAEGIALDLGIAQTSVLTYRRRAYARLNINSINQLSTMLIQSSAARQLAAA</sequence>
<evidence type="ECO:0000313" key="3">
    <source>
        <dbReference type="Proteomes" id="UP000221168"/>
    </source>
</evidence>
<dbReference type="RefSeq" id="WP_099306542.1">
    <property type="nucleotide sequence ID" value="NZ_PDVP01000006.1"/>
</dbReference>
<organism evidence="2 3">
    <name type="scientific">Zhengella mangrovi</name>
    <dbReference type="NCBI Taxonomy" id="1982044"/>
    <lineage>
        <taxon>Bacteria</taxon>
        <taxon>Pseudomonadati</taxon>
        <taxon>Pseudomonadota</taxon>
        <taxon>Alphaproteobacteria</taxon>
        <taxon>Hyphomicrobiales</taxon>
        <taxon>Notoacmeibacteraceae</taxon>
        <taxon>Zhengella</taxon>
    </lineage>
</organism>
<keyword evidence="3" id="KW-1185">Reference proteome</keyword>
<name>A0A2G1QMN6_9HYPH</name>
<protein>
    <recommendedName>
        <fullName evidence="1">HTH luxR-type domain-containing protein</fullName>
    </recommendedName>
</protein>